<dbReference type="Gene3D" id="1.10.260.40">
    <property type="entry name" value="lambda repressor-like DNA-binding domains"/>
    <property type="match status" value="1"/>
</dbReference>
<dbReference type="PROSITE" id="PS00356">
    <property type="entry name" value="HTH_LACI_1"/>
    <property type="match status" value="1"/>
</dbReference>
<feature type="domain" description="HTH lacI-type" evidence="4">
    <location>
        <begin position="11"/>
        <end position="65"/>
    </location>
</feature>
<dbReference type="Gene3D" id="3.40.50.2300">
    <property type="match status" value="2"/>
</dbReference>
<reference evidence="5 6" key="1">
    <citation type="submission" date="2020-02" db="EMBL/GenBank/DDBJ databases">
        <authorList>
            <person name="Sun Q."/>
        </authorList>
    </citation>
    <scope>NUCLEOTIDE SEQUENCE [LARGE SCALE GENOMIC DNA]</scope>
    <source>
        <strain evidence="5 6">CCBAU 03386</strain>
    </source>
</reference>
<organism evidence="5 6">
    <name type="scientific">Rhizobium sophorae</name>
    <dbReference type="NCBI Taxonomy" id="1535242"/>
    <lineage>
        <taxon>Bacteria</taxon>
        <taxon>Pseudomonadati</taxon>
        <taxon>Pseudomonadota</taxon>
        <taxon>Alphaproteobacteria</taxon>
        <taxon>Hyphomicrobiales</taxon>
        <taxon>Rhizobiaceae</taxon>
        <taxon>Rhizobium/Agrobacterium group</taxon>
        <taxon>Rhizobium</taxon>
    </lineage>
</organism>
<dbReference type="InterPro" id="IPR028082">
    <property type="entry name" value="Peripla_BP_I"/>
</dbReference>
<comment type="caution">
    <text evidence="5">The sequence shown here is derived from an EMBL/GenBank/DDBJ whole genome shotgun (WGS) entry which is preliminary data.</text>
</comment>
<dbReference type="InterPro" id="IPR000843">
    <property type="entry name" value="HTH_LacI"/>
</dbReference>
<dbReference type="EMBL" id="JABFCN010000020">
    <property type="protein sequence ID" value="NNU37255.1"/>
    <property type="molecule type" value="Genomic_DNA"/>
</dbReference>
<dbReference type="Pfam" id="PF13377">
    <property type="entry name" value="Peripla_BP_3"/>
    <property type="match status" value="1"/>
</dbReference>
<dbReference type="GO" id="GO:0000976">
    <property type="term" value="F:transcription cis-regulatory region binding"/>
    <property type="evidence" value="ECO:0007669"/>
    <property type="project" value="TreeGrafter"/>
</dbReference>
<dbReference type="CDD" id="cd01392">
    <property type="entry name" value="HTH_LacI"/>
    <property type="match status" value="1"/>
</dbReference>
<dbReference type="CDD" id="cd01575">
    <property type="entry name" value="PBP1_GntR"/>
    <property type="match status" value="1"/>
</dbReference>
<dbReference type="PROSITE" id="PS50932">
    <property type="entry name" value="HTH_LACI_2"/>
    <property type="match status" value="1"/>
</dbReference>
<evidence type="ECO:0000256" key="3">
    <source>
        <dbReference type="ARBA" id="ARBA00023163"/>
    </source>
</evidence>
<keyword evidence="3" id="KW-0804">Transcription</keyword>
<protein>
    <submittedName>
        <fullName evidence="5">LacI family DNA-binding transcriptional regulator</fullName>
    </submittedName>
</protein>
<dbReference type="PANTHER" id="PTHR30146">
    <property type="entry name" value="LACI-RELATED TRANSCRIPTIONAL REPRESSOR"/>
    <property type="match status" value="1"/>
</dbReference>
<dbReference type="Proteomes" id="UP000519972">
    <property type="component" value="Unassembled WGS sequence"/>
</dbReference>
<gene>
    <name evidence="5" type="ORF">G9X64_12315</name>
</gene>
<dbReference type="PANTHER" id="PTHR30146:SF2">
    <property type="entry name" value="HTH-TYPE TRANSCRIPTIONAL REGULATOR GNTR"/>
    <property type="match status" value="1"/>
</dbReference>
<dbReference type="SMART" id="SM00354">
    <property type="entry name" value="HTH_LACI"/>
    <property type="match status" value="1"/>
</dbReference>
<proteinExistence type="predicted"/>
<evidence type="ECO:0000259" key="4">
    <source>
        <dbReference type="PROSITE" id="PS50932"/>
    </source>
</evidence>
<name>A0A7Y3WE88_9HYPH</name>
<accession>A0A7Y3WE88</accession>
<evidence type="ECO:0000313" key="5">
    <source>
        <dbReference type="EMBL" id="NNU37255.1"/>
    </source>
</evidence>
<dbReference type="InterPro" id="IPR046335">
    <property type="entry name" value="LacI/GalR-like_sensor"/>
</dbReference>
<keyword evidence="1" id="KW-0805">Transcription regulation</keyword>
<dbReference type="AlphaFoldDB" id="A0A7Y3WE88"/>
<dbReference type="GO" id="GO:0003700">
    <property type="term" value="F:DNA-binding transcription factor activity"/>
    <property type="evidence" value="ECO:0007669"/>
    <property type="project" value="TreeGrafter"/>
</dbReference>
<evidence type="ECO:0000256" key="1">
    <source>
        <dbReference type="ARBA" id="ARBA00023015"/>
    </source>
</evidence>
<dbReference type="InterPro" id="IPR010982">
    <property type="entry name" value="Lambda_DNA-bd_dom_sf"/>
</dbReference>
<evidence type="ECO:0000313" key="6">
    <source>
        <dbReference type="Proteomes" id="UP000519972"/>
    </source>
</evidence>
<evidence type="ECO:0000256" key="2">
    <source>
        <dbReference type="ARBA" id="ARBA00023125"/>
    </source>
</evidence>
<dbReference type="SUPFAM" id="SSF53822">
    <property type="entry name" value="Periplasmic binding protein-like I"/>
    <property type="match status" value="1"/>
</dbReference>
<keyword evidence="6" id="KW-1185">Reference proteome</keyword>
<sequence length="365" mass="40418">MLRSRRTDGRPTIADVARLAGVGAITVSRALRDPSLVSASLRESIDNAVRQLNYIPNLSARALASIRTDVIGVLVPSLTQNIFSDVLRGIYDGVEGTDLHVQIGNTRYYPEEEERLIAQMLRQKPAGMIISGTDQNEASRLMLKEAGCPVIQIMDLSEDPIDTIIGFSHYQAGRAITEHLLESGYRNIGFVAGWMNGRSLSRLAGLRDVLTEAGLFNPRLITPIDTTHQPRGGASSEARRFVTPLAARRLLADMIEAEPEIDAVFCNNDVMALGSLFECMQQGRRVPQDMGIAGFNDFEVMEAAYPAITSVHTPRWESGYEAVTRLRRRLDDDNSGEKIVDLGFEVVMRESTDRNNRLPRSGFRT</sequence>
<keyword evidence="2 5" id="KW-0238">DNA-binding</keyword>
<dbReference type="SUPFAM" id="SSF47413">
    <property type="entry name" value="lambda repressor-like DNA-binding domains"/>
    <property type="match status" value="1"/>
</dbReference>
<dbReference type="Pfam" id="PF00356">
    <property type="entry name" value="LacI"/>
    <property type="match status" value="1"/>
</dbReference>